<evidence type="ECO:0000313" key="5">
    <source>
        <dbReference type="EMBL" id="RVD89371.1"/>
    </source>
</evidence>
<dbReference type="PANTHER" id="PTHR46231">
    <property type="entry name" value="ANKYRIN REPEAT AND BTB/POZ DOMAIN-CONTAINING PROTEIN 1"/>
    <property type="match status" value="1"/>
</dbReference>
<dbReference type="AlphaFoldDB" id="A0A437AE53"/>
<evidence type="ECO:0000256" key="2">
    <source>
        <dbReference type="ARBA" id="ARBA00023043"/>
    </source>
</evidence>
<dbReference type="CDD" id="cd18186">
    <property type="entry name" value="BTB_POZ_ZBTB_KLHL-like"/>
    <property type="match status" value="1"/>
</dbReference>
<dbReference type="SMART" id="SM00225">
    <property type="entry name" value="BTB"/>
    <property type="match status" value="1"/>
</dbReference>
<reference evidence="5 6" key="1">
    <citation type="submission" date="2019-01" db="EMBL/GenBank/DDBJ databases">
        <title>Intercellular communication is required for trap formation in the nematode-trapping fungus Duddingtonia flagrans.</title>
        <authorList>
            <person name="Youssar L."/>
            <person name="Wernet V."/>
            <person name="Hensel N."/>
            <person name="Hildebrandt H.-G."/>
            <person name="Fischer R."/>
        </authorList>
    </citation>
    <scope>NUCLEOTIDE SEQUENCE [LARGE SCALE GENOMIC DNA]</scope>
    <source>
        <strain evidence="5 6">CBS H-5679</strain>
    </source>
</reference>
<dbReference type="SUPFAM" id="SSF54695">
    <property type="entry name" value="POZ domain"/>
    <property type="match status" value="1"/>
</dbReference>
<dbReference type="Pfam" id="PF00651">
    <property type="entry name" value="BTB"/>
    <property type="match status" value="1"/>
</dbReference>
<dbReference type="GeneID" id="93582694"/>
<evidence type="ECO:0000256" key="3">
    <source>
        <dbReference type="SAM" id="MobiDB-lite"/>
    </source>
</evidence>
<dbReference type="STRING" id="97331.A0A437AE53"/>
<feature type="compositionally biased region" description="Polar residues" evidence="3">
    <location>
        <begin position="245"/>
        <end position="270"/>
    </location>
</feature>
<feature type="compositionally biased region" description="Low complexity" evidence="3">
    <location>
        <begin position="155"/>
        <end position="175"/>
    </location>
</feature>
<feature type="compositionally biased region" description="Acidic residues" evidence="3">
    <location>
        <begin position="73"/>
        <end position="84"/>
    </location>
</feature>
<name>A0A437AE53_ARTFL</name>
<gene>
    <name evidence="5" type="ORF">DFL_000383</name>
</gene>
<feature type="compositionally biased region" description="Basic and acidic residues" evidence="3">
    <location>
        <begin position="648"/>
        <end position="670"/>
    </location>
</feature>
<evidence type="ECO:0000256" key="1">
    <source>
        <dbReference type="ARBA" id="ARBA00022737"/>
    </source>
</evidence>
<feature type="compositionally biased region" description="Pro residues" evidence="3">
    <location>
        <begin position="633"/>
        <end position="642"/>
    </location>
</feature>
<feature type="compositionally biased region" description="Basic residues" evidence="3">
    <location>
        <begin position="372"/>
        <end position="381"/>
    </location>
</feature>
<dbReference type="VEuPathDB" id="FungiDB:DFL_000383"/>
<dbReference type="GO" id="GO:0000151">
    <property type="term" value="C:ubiquitin ligase complex"/>
    <property type="evidence" value="ECO:0007669"/>
    <property type="project" value="TreeGrafter"/>
</dbReference>
<dbReference type="GO" id="GO:0005737">
    <property type="term" value="C:cytoplasm"/>
    <property type="evidence" value="ECO:0007669"/>
    <property type="project" value="TreeGrafter"/>
</dbReference>
<keyword evidence="6" id="KW-1185">Reference proteome</keyword>
<dbReference type="RefSeq" id="XP_067494915.1">
    <property type="nucleotide sequence ID" value="XM_067632822.1"/>
</dbReference>
<evidence type="ECO:0000313" key="6">
    <source>
        <dbReference type="Proteomes" id="UP000283090"/>
    </source>
</evidence>
<feature type="compositionally biased region" description="Pro residues" evidence="3">
    <location>
        <begin position="382"/>
        <end position="392"/>
    </location>
</feature>
<dbReference type="OrthoDB" id="6359816at2759"/>
<dbReference type="InterPro" id="IPR044515">
    <property type="entry name" value="ABTB1"/>
</dbReference>
<keyword evidence="2" id="KW-0040">ANK repeat</keyword>
<sequence length="670" mass="76197">MTWSELEESIGPPRGGIPKKRIEEPPEDYPDPPPPQQQSQYQRDGDAQYVPEAWDDELVNQPEVWDGGQQQEDAWDDIPQDQEPWDNPPLRQEAWVDSTHIDEPKSRGDAPGIEQSWVGSPMKGQQVNGSAKEKPKKEKLKKKESRDKSPYKTLQWQGSPHQQQPQNDTPHQQQPWNGTAHHHQKQQSWDDTPQKPQPQDDSPNRPQKWDNAPQELPPWKDPPLKPPSLKGSSQKPKPRDDSSHKPQSLKGSTHQLPWKNSPQKSPSWKDSPSRPEPWKDSPQKPKHREDTPQQQQPLNDIRQKPKRRDKSSHKPRSSKDLTDQPQLRGDSPRRKRIETPPPHPPAMPPQPPAVPQGPPIPEDPSRNDPKPNKNRKLKSSHPPRPPPIPQQLPPSADSLLTLLRSKQFSDVTVAVGTGKEKRIYELHKNILCTKSDYFAGSVYHLDSDPRLESALISLRDLSPPIFDLVLEWIYGDVLVLELNQPLISALYRAATFLSIHGLKIHIARSVSKMLKYKRKKGTPIHFDGFEIVRGLFEYAESPEYFTSLRKCTDELALQFNLPMHMINAEMSKNDDGATKANTKFWMALAMSYQKALHATVCSECRSIVSTRTGTGLDRMCCHCDTDDKDMEVPRPPPPPPAEMPRQGSDYKSKESDYNGKGRADGKVKET</sequence>
<dbReference type="InterPro" id="IPR000210">
    <property type="entry name" value="BTB/POZ_dom"/>
</dbReference>
<feature type="compositionally biased region" description="Pro residues" evidence="3">
    <location>
        <begin position="215"/>
        <end position="226"/>
    </location>
</feature>
<proteinExistence type="predicted"/>
<feature type="compositionally biased region" description="Basic and acidic residues" evidence="3">
    <location>
        <begin position="271"/>
        <end position="291"/>
    </location>
</feature>
<dbReference type="PANTHER" id="PTHR46231:SF1">
    <property type="entry name" value="ANKYRIN REPEAT AND BTB_POZ DOMAIN-CONTAINING PROTEIN 1"/>
    <property type="match status" value="1"/>
</dbReference>
<feature type="domain" description="BTB" evidence="4">
    <location>
        <begin position="409"/>
        <end position="482"/>
    </location>
</feature>
<dbReference type="Gene3D" id="3.30.710.10">
    <property type="entry name" value="Potassium Channel Kv1.1, Chain A"/>
    <property type="match status" value="1"/>
</dbReference>
<dbReference type="EMBL" id="SAEB01000001">
    <property type="protein sequence ID" value="RVD89371.1"/>
    <property type="molecule type" value="Genomic_DNA"/>
</dbReference>
<keyword evidence="1" id="KW-0677">Repeat</keyword>
<accession>A0A437AE53</accession>
<dbReference type="InterPro" id="IPR011333">
    <property type="entry name" value="SKP1/BTB/POZ_sf"/>
</dbReference>
<dbReference type="Proteomes" id="UP000283090">
    <property type="component" value="Unassembled WGS sequence"/>
</dbReference>
<feature type="region of interest" description="Disordered" evidence="3">
    <location>
        <begin position="627"/>
        <end position="670"/>
    </location>
</feature>
<dbReference type="PROSITE" id="PS50097">
    <property type="entry name" value="BTB"/>
    <property type="match status" value="1"/>
</dbReference>
<protein>
    <recommendedName>
        <fullName evidence="4">BTB domain-containing protein</fullName>
    </recommendedName>
</protein>
<organism evidence="5 6">
    <name type="scientific">Arthrobotrys flagrans</name>
    <name type="common">Nematode-trapping fungus</name>
    <name type="synonym">Trichothecium flagrans</name>
    <dbReference type="NCBI Taxonomy" id="97331"/>
    <lineage>
        <taxon>Eukaryota</taxon>
        <taxon>Fungi</taxon>
        <taxon>Dikarya</taxon>
        <taxon>Ascomycota</taxon>
        <taxon>Pezizomycotina</taxon>
        <taxon>Orbiliomycetes</taxon>
        <taxon>Orbiliales</taxon>
        <taxon>Orbiliaceae</taxon>
        <taxon>Arthrobotrys</taxon>
    </lineage>
</organism>
<feature type="compositionally biased region" description="Basic residues" evidence="3">
    <location>
        <begin position="304"/>
        <end position="316"/>
    </location>
</feature>
<feature type="compositionally biased region" description="Basic and acidic residues" evidence="3">
    <location>
        <begin position="99"/>
        <end position="108"/>
    </location>
</feature>
<comment type="caution">
    <text evidence="5">The sequence shown here is derived from an EMBL/GenBank/DDBJ whole genome shotgun (WGS) entry which is preliminary data.</text>
</comment>
<feature type="region of interest" description="Disordered" evidence="3">
    <location>
        <begin position="1"/>
        <end position="395"/>
    </location>
</feature>
<feature type="compositionally biased region" description="Pro residues" evidence="3">
    <location>
        <begin position="339"/>
        <end position="362"/>
    </location>
</feature>
<evidence type="ECO:0000259" key="4">
    <source>
        <dbReference type="PROSITE" id="PS50097"/>
    </source>
</evidence>